<dbReference type="Proteomes" id="UP000192610">
    <property type="component" value="Unassembled WGS sequence"/>
</dbReference>
<dbReference type="RefSeq" id="WP_081202960.1">
    <property type="nucleotide sequence ID" value="NZ_FOCZ01000004.1"/>
</dbReference>
<accession>A0A1V9EDL5</accession>
<proteinExistence type="predicted"/>
<reference evidence="2" key="1">
    <citation type="submission" date="2016-04" db="EMBL/GenBank/DDBJ databases">
        <authorList>
            <person name="Chen L."/>
            <person name="Zhuang W."/>
            <person name="Wang G."/>
        </authorList>
    </citation>
    <scope>NUCLEOTIDE SEQUENCE [LARGE SCALE GENOMIC DNA]</scope>
    <source>
        <strain evidence="2">17621</strain>
    </source>
</reference>
<evidence type="ECO:0000313" key="1">
    <source>
        <dbReference type="EMBL" id="OQP44227.1"/>
    </source>
</evidence>
<comment type="caution">
    <text evidence="1">The sequence shown here is derived from an EMBL/GenBank/DDBJ whole genome shotgun (WGS) entry which is preliminary data.</text>
</comment>
<gene>
    <name evidence="1" type="ORF">A4H97_33270</name>
</gene>
<dbReference type="OrthoDB" id="964722at2"/>
<evidence type="ECO:0000313" key="2">
    <source>
        <dbReference type="Proteomes" id="UP000192610"/>
    </source>
</evidence>
<dbReference type="STRING" id="354355.SAMN05660816_02828"/>
<keyword evidence="2" id="KW-1185">Reference proteome</keyword>
<name>A0A1V9EDL5_9BACT</name>
<organism evidence="1 2">
    <name type="scientific">Niastella yeongjuensis</name>
    <dbReference type="NCBI Taxonomy" id="354355"/>
    <lineage>
        <taxon>Bacteria</taxon>
        <taxon>Pseudomonadati</taxon>
        <taxon>Bacteroidota</taxon>
        <taxon>Chitinophagia</taxon>
        <taxon>Chitinophagales</taxon>
        <taxon>Chitinophagaceae</taxon>
        <taxon>Niastella</taxon>
    </lineage>
</organism>
<protein>
    <submittedName>
        <fullName evidence="1">Uncharacterized protein</fullName>
    </submittedName>
</protein>
<sequence length="64" mass="7189">MGLLDLDKIVVHRTIIGIRCISCEGSLLAIKTTFSARLTKLISFGKIKPTNYECETCKKKYVLL</sequence>
<dbReference type="EMBL" id="LVXG01000035">
    <property type="protein sequence ID" value="OQP44227.1"/>
    <property type="molecule type" value="Genomic_DNA"/>
</dbReference>
<dbReference type="AlphaFoldDB" id="A0A1V9EDL5"/>